<dbReference type="AlphaFoldDB" id="A0A848GKE3"/>
<evidence type="ECO:0000256" key="1">
    <source>
        <dbReference type="SAM" id="SignalP"/>
    </source>
</evidence>
<feature type="chain" id="PRO_5032671278" description="DUF4595 domain-containing protein" evidence="1">
    <location>
        <begin position="22"/>
        <end position="264"/>
    </location>
</feature>
<dbReference type="RefSeq" id="WP_169225756.1">
    <property type="nucleotide sequence ID" value="NZ_JABBGC010000001.1"/>
</dbReference>
<organism evidence="2 3">
    <name type="scientific">Chitinophaga fulva</name>
    <dbReference type="NCBI Taxonomy" id="2728842"/>
    <lineage>
        <taxon>Bacteria</taxon>
        <taxon>Pseudomonadati</taxon>
        <taxon>Bacteroidota</taxon>
        <taxon>Chitinophagia</taxon>
        <taxon>Chitinophagales</taxon>
        <taxon>Chitinophagaceae</taxon>
        <taxon>Chitinophaga</taxon>
    </lineage>
</organism>
<feature type="signal peptide" evidence="1">
    <location>
        <begin position="1"/>
        <end position="21"/>
    </location>
</feature>
<evidence type="ECO:0000313" key="3">
    <source>
        <dbReference type="Proteomes" id="UP000583266"/>
    </source>
</evidence>
<dbReference type="Proteomes" id="UP000583266">
    <property type="component" value="Unassembled WGS sequence"/>
</dbReference>
<comment type="caution">
    <text evidence="2">The sequence shown here is derived from an EMBL/GenBank/DDBJ whole genome shotgun (WGS) entry which is preliminary data.</text>
</comment>
<sequence>MKRKSFIPTVLCMLCCTFLFNACKKYPPVVPDNNVPNGRLLKTWQLTSSEAPVNTYFFYYNKKNTVDSITITQGNEYVFTYHVQRKSNGQIDKVTATEDTNKFSDFVYIIANNYKYNKDGLVTHYDYNGYDHFGNHHLLLIDISHELHKMTVRYNTIVHEFTFNDKLDVVHMKDNTHHPFDGTFNYDNGINPLFYVKEFYAIVVDLSPYYYEYMLPKHNASRKQYGDGYAVDYIHMYDNKGRLIRSDFTDIRHSGTQSFKYSYY</sequence>
<name>A0A848GKE3_9BACT</name>
<dbReference type="EMBL" id="JABBGC010000001">
    <property type="protein sequence ID" value="NML38786.1"/>
    <property type="molecule type" value="Genomic_DNA"/>
</dbReference>
<evidence type="ECO:0008006" key="4">
    <source>
        <dbReference type="Google" id="ProtNLM"/>
    </source>
</evidence>
<keyword evidence="3" id="KW-1185">Reference proteome</keyword>
<proteinExistence type="predicted"/>
<gene>
    <name evidence="2" type="ORF">HHL17_16380</name>
</gene>
<reference evidence="2 3" key="1">
    <citation type="submission" date="2020-04" db="EMBL/GenBank/DDBJ databases">
        <title>Chitinophaga sp. G-6-1-13 sp. nov., isolated from soil.</title>
        <authorList>
            <person name="Dahal R.H."/>
            <person name="Chaudhary D.K."/>
        </authorList>
    </citation>
    <scope>NUCLEOTIDE SEQUENCE [LARGE SCALE GENOMIC DNA]</scope>
    <source>
        <strain evidence="2 3">G-6-1-13</strain>
    </source>
</reference>
<accession>A0A848GKE3</accession>
<keyword evidence="1" id="KW-0732">Signal</keyword>
<evidence type="ECO:0000313" key="2">
    <source>
        <dbReference type="EMBL" id="NML38786.1"/>
    </source>
</evidence>
<protein>
    <recommendedName>
        <fullName evidence="4">DUF4595 domain-containing protein</fullName>
    </recommendedName>
</protein>